<evidence type="ECO:0000256" key="2">
    <source>
        <dbReference type="HAMAP-Rule" id="MF_00813"/>
    </source>
</evidence>
<dbReference type="GO" id="GO:0004037">
    <property type="term" value="F:allantoicase activity"/>
    <property type="evidence" value="ECO:0007669"/>
    <property type="project" value="UniProtKB-UniRule"/>
</dbReference>
<dbReference type="HAMAP" id="MF_00813">
    <property type="entry name" value="Allantoicase"/>
    <property type="match status" value="1"/>
</dbReference>
<dbReference type="InterPro" id="IPR005164">
    <property type="entry name" value="Allantoicase"/>
</dbReference>
<organism evidence="4 5">
    <name type="scientific">Rhodococcus coprophilus</name>
    <dbReference type="NCBI Taxonomy" id="38310"/>
    <lineage>
        <taxon>Bacteria</taxon>
        <taxon>Bacillati</taxon>
        <taxon>Actinomycetota</taxon>
        <taxon>Actinomycetes</taxon>
        <taxon>Mycobacteriales</taxon>
        <taxon>Nocardiaceae</taxon>
        <taxon>Rhodococcus</taxon>
    </lineage>
</organism>
<protein>
    <recommendedName>
        <fullName evidence="2">Probable allantoicase</fullName>
        <ecNumber evidence="2">3.5.3.4</ecNumber>
    </recommendedName>
    <alternativeName>
        <fullName evidence="2">Allantoate amidinohydrolase</fullName>
    </alternativeName>
</protein>
<keyword evidence="5" id="KW-1185">Reference proteome</keyword>
<sequence>MTSLDFRQLPDLASRELTGSVMYANDELFAQRENLIAPGAAQHDLSAFGHKGKVYDGWETRRRREPGHDFAIVRLGAPGVIRGVVIDTAWFTGNYPPFASIEAVCADGYPDAAELLQAPWEPLVGKVALLGDTANAFPVDSERRWTHVRLNIYPDGGVARLRVHGEVRPDPAFLTGTIDVAALENGADIADCSNHFYSSPRNIIAPGRAANMGGGWENARRRDDGNDHVTVRLAGTSLVDHVEIDTSYYVGNAPGWARLSGLPAGSDATDESAFVELLPKTALLPDCRHRFRIDANTPMSFVRLDVYPDGGISRLRVHGRLTEPGTP</sequence>
<dbReference type="GO" id="GO:0006144">
    <property type="term" value="P:purine nucleobase metabolic process"/>
    <property type="evidence" value="ECO:0007669"/>
    <property type="project" value="UniProtKB-KW"/>
</dbReference>
<dbReference type="EC" id="3.5.3.4" evidence="2"/>
<feature type="domain" description="Allantoicase" evidence="3">
    <location>
        <begin position="186"/>
        <end position="321"/>
    </location>
</feature>
<comment type="catalytic activity">
    <reaction evidence="2">
        <text>allantoate + H2O = (S)-ureidoglycolate + urea</text>
        <dbReference type="Rhea" id="RHEA:11016"/>
        <dbReference type="ChEBI" id="CHEBI:15377"/>
        <dbReference type="ChEBI" id="CHEBI:16199"/>
        <dbReference type="ChEBI" id="CHEBI:17536"/>
        <dbReference type="ChEBI" id="CHEBI:57296"/>
        <dbReference type="EC" id="3.5.3.4"/>
    </reaction>
</comment>
<dbReference type="Pfam" id="PF03561">
    <property type="entry name" value="Allantoicase"/>
    <property type="match status" value="2"/>
</dbReference>
<dbReference type="Gene3D" id="2.60.120.260">
    <property type="entry name" value="Galactose-binding domain-like"/>
    <property type="match status" value="2"/>
</dbReference>
<dbReference type="NCBIfam" id="TIGR02961">
    <property type="entry name" value="allantoicase"/>
    <property type="match status" value="1"/>
</dbReference>
<comment type="pathway">
    <text evidence="2">Nitrogen metabolism; (S)-allantoin degradation; (S)-ureidoglycolate from allantoate (aminidohydrolase route): step 1/1.</text>
</comment>
<dbReference type="Proteomes" id="UP000249091">
    <property type="component" value="Chromosome 1"/>
</dbReference>
<evidence type="ECO:0000313" key="4">
    <source>
        <dbReference type="EMBL" id="SQI34460.1"/>
    </source>
</evidence>
<dbReference type="InterPro" id="IPR008979">
    <property type="entry name" value="Galactose-bd-like_sf"/>
</dbReference>
<evidence type="ECO:0000256" key="1">
    <source>
        <dbReference type="ARBA" id="ARBA00009242"/>
    </source>
</evidence>
<name>A0A2X4UN85_9NOCA</name>
<evidence type="ECO:0000313" key="5">
    <source>
        <dbReference type="Proteomes" id="UP000249091"/>
    </source>
</evidence>
<evidence type="ECO:0000259" key="3">
    <source>
        <dbReference type="Pfam" id="PF03561"/>
    </source>
</evidence>
<dbReference type="RefSeq" id="WP_072700868.1">
    <property type="nucleotide sequence ID" value="NZ_JAFBBL010000001.1"/>
</dbReference>
<dbReference type="UniPathway" id="UPA00395">
    <property type="reaction ID" value="UER00654"/>
</dbReference>
<proteinExistence type="inferred from homology"/>
<keyword evidence="2" id="KW-0659">Purine metabolism</keyword>
<reference evidence="4 5" key="1">
    <citation type="submission" date="2018-06" db="EMBL/GenBank/DDBJ databases">
        <authorList>
            <consortium name="Pathogen Informatics"/>
            <person name="Doyle S."/>
        </authorList>
    </citation>
    <scope>NUCLEOTIDE SEQUENCE [LARGE SCALE GENOMIC DNA]</scope>
    <source>
        <strain evidence="4 5">NCTC10994</strain>
    </source>
</reference>
<dbReference type="STRING" id="1219011.GCA_001895045_02442"/>
<dbReference type="AlphaFoldDB" id="A0A2X4UN85"/>
<comment type="similarity">
    <text evidence="1 2">Belongs to the allantoicase family.</text>
</comment>
<feature type="domain" description="Allantoicase" evidence="3">
    <location>
        <begin position="19"/>
        <end position="167"/>
    </location>
</feature>
<dbReference type="PANTHER" id="PTHR12045">
    <property type="entry name" value="ALLANTOICASE"/>
    <property type="match status" value="1"/>
</dbReference>
<accession>A0A2X4UN85</accession>
<dbReference type="EMBL" id="LS483468">
    <property type="protein sequence ID" value="SQI34460.1"/>
    <property type="molecule type" value="Genomic_DNA"/>
</dbReference>
<gene>
    <name evidence="2" type="primary">alc</name>
    <name evidence="4" type="ORF">NCTC10994_02771</name>
</gene>
<keyword evidence="2 4" id="KW-0378">Hydrolase</keyword>
<dbReference type="SUPFAM" id="SSF49785">
    <property type="entry name" value="Galactose-binding domain-like"/>
    <property type="match status" value="2"/>
</dbReference>
<dbReference type="PIRSF" id="PIRSF016516">
    <property type="entry name" value="Allantoicase"/>
    <property type="match status" value="1"/>
</dbReference>
<dbReference type="GO" id="GO:0000256">
    <property type="term" value="P:allantoin catabolic process"/>
    <property type="evidence" value="ECO:0007669"/>
    <property type="project" value="UniProtKB-UniRule"/>
</dbReference>
<dbReference type="InterPro" id="IPR015908">
    <property type="entry name" value="Allantoicase_dom"/>
</dbReference>
<dbReference type="PANTHER" id="PTHR12045:SF3">
    <property type="entry name" value="INACTIVE ALLANTOICASE-RELATED"/>
    <property type="match status" value="1"/>
</dbReference>
<dbReference type="KEGG" id="rcr:NCTC10994_02771"/>